<feature type="transmembrane region" description="Helical" evidence="6">
    <location>
        <begin position="319"/>
        <end position="346"/>
    </location>
</feature>
<keyword evidence="3 6" id="KW-0812">Transmembrane</keyword>
<dbReference type="GO" id="GO:0022857">
    <property type="term" value="F:transmembrane transporter activity"/>
    <property type="evidence" value="ECO:0007669"/>
    <property type="project" value="TreeGrafter"/>
</dbReference>
<dbReference type="RefSeq" id="WP_068847683.1">
    <property type="nucleotide sequence ID" value="NZ_LYDR01000071.1"/>
</dbReference>
<evidence type="ECO:0000256" key="5">
    <source>
        <dbReference type="ARBA" id="ARBA00023136"/>
    </source>
</evidence>
<organism evidence="9 10">
    <name type="scientific">Planctopirus hydrillae</name>
    <dbReference type="NCBI Taxonomy" id="1841610"/>
    <lineage>
        <taxon>Bacteria</taxon>
        <taxon>Pseudomonadati</taxon>
        <taxon>Planctomycetota</taxon>
        <taxon>Planctomycetia</taxon>
        <taxon>Planctomycetales</taxon>
        <taxon>Planctomycetaceae</taxon>
        <taxon>Planctopirus</taxon>
    </lineage>
</organism>
<name>A0A1C3EG00_9PLAN</name>
<dbReference type="OrthoDB" id="241967at2"/>
<evidence type="ECO:0000256" key="6">
    <source>
        <dbReference type="SAM" id="Phobius"/>
    </source>
</evidence>
<dbReference type="InterPro" id="IPR050250">
    <property type="entry name" value="Macrolide_Exporter_MacB"/>
</dbReference>
<gene>
    <name evidence="9" type="ORF">A6X21_21365</name>
</gene>
<feature type="transmembrane region" description="Helical" evidence="6">
    <location>
        <begin position="16"/>
        <end position="37"/>
    </location>
</feature>
<evidence type="ECO:0000256" key="3">
    <source>
        <dbReference type="ARBA" id="ARBA00022692"/>
    </source>
</evidence>
<keyword evidence="2" id="KW-1003">Cell membrane</keyword>
<dbReference type="Pfam" id="PF12704">
    <property type="entry name" value="MacB_PCD"/>
    <property type="match status" value="1"/>
</dbReference>
<feature type="domain" description="ABC3 transporter permease C-terminal" evidence="7">
    <location>
        <begin position="324"/>
        <end position="446"/>
    </location>
</feature>
<evidence type="ECO:0000259" key="8">
    <source>
        <dbReference type="Pfam" id="PF12704"/>
    </source>
</evidence>
<dbReference type="Proteomes" id="UP000094828">
    <property type="component" value="Unassembled WGS sequence"/>
</dbReference>
<dbReference type="GO" id="GO:0005886">
    <property type="term" value="C:plasma membrane"/>
    <property type="evidence" value="ECO:0007669"/>
    <property type="project" value="UniProtKB-SubCell"/>
</dbReference>
<reference evidence="9 10" key="1">
    <citation type="submission" date="2016-05" db="EMBL/GenBank/DDBJ databases">
        <title>Genomic and physiological characterization of Planctopirus sp. isolated from fresh water lake.</title>
        <authorList>
            <person name="Subhash Y."/>
            <person name="Ramana C."/>
        </authorList>
    </citation>
    <scope>NUCLEOTIDE SEQUENCE [LARGE SCALE GENOMIC DNA]</scope>
    <source>
        <strain evidence="9 10">JC280</strain>
    </source>
</reference>
<keyword evidence="10" id="KW-1185">Reference proteome</keyword>
<dbReference type="STRING" id="1841610.A6X21_21365"/>
<dbReference type="Pfam" id="PF02687">
    <property type="entry name" value="FtsX"/>
    <property type="match status" value="1"/>
</dbReference>
<proteinExistence type="predicted"/>
<evidence type="ECO:0000313" key="10">
    <source>
        <dbReference type="Proteomes" id="UP000094828"/>
    </source>
</evidence>
<dbReference type="AlphaFoldDB" id="A0A1C3EG00"/>
<evidence type="ECO:0008006" key="11">
    <source>
        <dbReference type="Google" id="ProtNLM"/>
    </source>
</evidence>
<evidence type="ECO:0000259" key="7">
    <source>
        <dbReference type="Pfam" id="PF02687"/>
    </source>
</evidence>
<dbReference type="PANTHER" id="PTHR30572">
    <property type="entry name" value="MEMBRANE COMPONENT OF TRANSPORTER-RELATED"/>
    <property type="match status" value="1"/>
</dbReference>
<protein>
    <recommendedName>
        <fullName evidence="11">ABC transporter permease</fullName>
    </recommendedName>
</protein>
<comment type="subcellular location">
    <subcellularLocation>
        <location evidence="1">Cell membrane</location>
        <topology evidence="1">Multi-pass membrane protein</topology>
    </subcellularLocation>
</comment>
<feature type="transmembrane region" description="Helical" evidence="6">
    <location>
        <begin position="422"/>
        <end position="445"/>
    </location>
</feature>
<dbReference type="EMBL" id="LYDR01000071">
    <property type="protein sequence ID" value="ODA32149.1"/>
    <property type="molecule type" value="Genomic_DNA"/>
</dbReference>
<keyword evidence="5 6" id="KW-0472">Membrane</keyword>
<sequence>MINTGLTFAIVDSWRLPAWLAFTVWGMGSFLAILLVINRVPVMYNVLNMVVRWRNTLLSAMAFTMVIGLLTVMQAFVNGMYRLTETSGQPGNVLILAEGALDEAFSSLAMADSNDIANQPGILKDGEQPLVSCETYLLAAQSVPQPEGKTKRRFLQIRGLVDPVMAGRVHGMTLDSGEWFSEAGIRPDPDDVNAAPLVEVVMGAGMATEMGRDRGAIDGRSRKEFVVGDRFELNNRVWYVTGILKRTGSSFDSEIWSKQSVVGPMFGKERYTTMVARTADNASAQKLKEFFNTEYTKAQLSAEVESEYYKKLSQTNEQFLYAIIIVACIMAIGGSFGVMNTMYAAVSQRIKDIGVLQLMGFKRRHILVSFVLESLLLALFGGLLGCLIGLFADGWTANSVVSGSGGGGKSVVLELTVDGATLISGLMLAMVMGFIGGFLPAISALRLRALDALR</sequence>
<dbReference type="InterPro" id="IPR025857">
    <property type="entry name" value="MacB_PCD"/>
</dbReference>
<evidence type="ECO:0000256" key="2">
    <source>
        <dbReference type="ARBA" id="ARBA00022475"/>
    </source>
</evidence>
<feature type="domain" description="MacB-like periplasmic core" evidence="8">
    <location>
        <begin position="56"/>
        <end position="288"/>
    </location>
</feature>
<feature type="transmembrane region" description="Helical" evidence="6">
    <location>
        <begin position="57"/>
        <end position="77"/>
    </location>
</feature>
<keyword evidence="4 6" id="KW-1133">Transmembrane helix</keyword>
<feature type="transmembrane region" description="Helical" evidence="6">
    <location>
        <begin position="366"/>
        <end position="392"/>
    </location>
</feature>
<evidence type="ECO:0000313" key="9">
    <source>
        <dbReference type="EMBL" id="ODA32149.1"/>
    </source>
</evidence>
<dbReference type="InterPro" id="IPR003838">
    <property type="entry name" value="ABC3_permease_C"/>
</dbReference>
<dbReference type="PANTHER" id="PTHR30572:SF15">
    <property type="entry name" value="ABC TRANSPORTER PERMEASE"/>
    <property type="match status" value="1"/>
</dbReference>
<evidence type="ECO:0000256" key="1">
    <source>
        <dbReference type="ARBA" id="ARBA00004651"/>
    </source>
</evidence>
<comment type="caution">
    <text evidence="9">The sequence shown here is derived from an EMBL/GenBank/DDBJ whole genome shotgun (WGS) entry which is preliminary data.</text>
</comment>
<evidence type="ECO:0000256" key="4">
    <source>
        <dbReference type="ARBA" id="ARBA00022989"/>
    </source>
</evidence>
<accession>A0A1C3EG00</accession>